<dbReference type="Proteomes" id="UP000503018">
    <property type="component" value="Chromosome"/>
</dbReference>
<dbReference type="Pfam" id="PF13384">
    <property type="entry name" value="HTH_23"/>
    <property type="match status" value="1"/>
</dbReference>
<dbReference type="RefSeq" id="WP_169944276.1">
    <property type="nucleotide sequence ID" value="NZ_CP053015.1"/>
</dbReference>
<dbReference type="EMBL" id="CP053015">
    <property type="protein sequence ID" value="QJQ31809.1"/>
    <property type="molecule type" value="Genomic_DNA"/>
</dbReference>
<dbReference type="SUPFAM" id="SSF46894">
    <property type="entry name" value="C-terminal effector domain of the bipartite response regulators"/>
    <property type="match status" value="1"/>
</dbReference>
<reference evidence="1 2" key="1">
    <citation type="submission" date="2020-01" db="EMBL/GenBank/DDBJ databases">
        <title>Sphingomonas sp. strain CSW-10.</title>
        <authorList>
            <person name="Chen W.-M."/>
        </authorList>
    </citation>
    <scope>NUCLEOTIDE SEQUENCE [LARGE SCALE GENOMIC DNA]</scope>
    <source>
        <strain evidence="1 2">CSW-10</strain>
    </source>
</reference>
<dbReference type="GO" id="GO:0003677">
    <property type="term" value="F:DNA binding"/>
    <property type="evidence" value="ECO:0007669"/>
    <property type="project" value="InterPro"/>
</dbReference>
<protein>
    <submittedName>
        <fullName evidence="1">Uncharacterized protein</fullName>
    </submittedName>
</protein>
<dbReference type="InterPro" id="IPR016032">
    <property type="entry name" value="Sig_transdc_resp-reg_C-effctor"/>
</dbReference>
<dbReference type="KEGG" id="slan:GV829_04570"/>
<evidence type="ECO:0000313" key="2">
    <source>
        <dbReference type="Proteomes" id="UP000503018"/>
    </source>
</evidence>
<evidence type="ECO:0000313" key="1">
    <source>
        <dbReference type="EMBL" id="QJQ31809.1"/>
    </source>
</evidence>
<dbReference type="GO" id="GO:0006355">
    <property type="term" value="P:regulation of DNA-templated transcription"/>
    <property type="evidence" value="ECO:0007669"/>
    <property type="project" value="InterPro"/>
</dbReference>
<gene>
    <name evidence="1" type="ORF">GV829_04570</name>
</gene>
<accession>A0A6M4AUR6</accession>
<sequence length="98" mass="10827">MPARTDELIGHGLVPSEARVMDLWDKGLSNRDIARQLGMALSTVRQITKIYHTPEDGQAARDAAMANIRFIDRMRAIYPWRFGTATLDDDGAGEGLVA</sequence>
<keyword evidence="2" id="KW-1185">Reference proteome</keyword>
<dbReference type="AlphaFoldDB" id="A0A6M4AUR6"/>
<dbReference type="Gene3D" id="1.10.10.10">
    <property type="entry name" value="Winged helix-like DNA-binding domain superfamily/Winged helix DNA-binding domain"/>
    <property type="match status" value="1"/>
</dbReference>
<organism evidence="1 2">
    <name type="scientific">Sphingomonas lacunae</name>
    <dbReference type="NCBI Taxonomy" id="2698828"/>
    <lineage>
        <taxon>Bacteria</taxon>
        <taxon>Pseudomonadati</taxon>
        <taxon>Pseudomonadota</taxon>
        <taxon>Alphaproteobacteria</taxon>
        <taxon>Sphingomonadales</taxon>
        <taxon>Sphingomonadaceae</taxon>
        <taxon>Sphingomonas</taxon>
    </lineage>
</organism>
<name>A0A6M4AUR6_9SPHN</name>
<dbReference type="InterPro" id="IPR036388">
    <property type="entry name" value="WH-like_DNA-bd_sf"/>
</dbReference>
<proteinExistence type="predicted"/>